<comment type="function">
    <text evidence="9">Part of the Sec protein translocase complex. Interacts with the SecYEG preprotein conducting channel. SecDF uses the proton motive force (PMF) to complete protein translocation after the ATP-dependent function of SecA.</text>
</comment>
<evidence type="ECO:0000256" key="1">
    <source>
        <dbReference type="ARBA" id="ARBA00004651"/>
    </source>
</evidence>
<dbReference type="PATRIC" id="fig|42253.5.peg.3584"/>
<keyword evidence="4 9" id="KW-0812">Transmembrane</keyword>
<evidence type="ECO:0000256" key="4">
    <source>
        <dbReference type="ARBA" id="ARBA00022692"/>
    </source>
</evidence>
<feature type="domain" description="Protein export membrane protein SecD/SecF C-terminal" evidence="10">
    <location>
        <begin position="121"/>
        <end position="294"/>
    </location>
</feature>
<comment type="similarity">
    <text evidence="9">Belongs to the SecD/SecF family. SecF subfamily.</text>
</comment>
<feature type="transmembrane region" description="Helical" evidence="9">
    <location>
        <begin position="141"/>
        <end position="158"/>
    </location>
</feature>
<dbReference type="SUPFAM" id="SSF82866">
    <property type="entry name" value="Multidrug efflux transporter AcrB transmembrane domain"/>
    <property type="match status" value="1"/>
</dbReference>
<dbReference type="AlphaFoldDB" id="A0A0K2GGR1"/>
<keyword evidence="7 9" id="KW-0811">Translocation</keyword>
<dbReference type="KEGG" id="nmv:NITMOv2_3632"/>
<dbReference type="NCBIfam" id="TIGR00966">
    <property type="entry name" value="transloc_SecF"/>
    <property type="match status" value="1"/>
</dbReference>
<proteinExistence type="inferred from homology"/>
<organism evidence="11 12">
    <name type="scientific">Nitrospira moscoviensis</name>
    <dbReference type="NCBI Taxonomy" id="42253"/>
    <lineage>
        <taxon>Bacteria</taxon>
        <taxon>Pseudomonadati</taxon>
        <taxon>Nitrospirota</taxon>
        <taxon>Nitrospiria</taxon>
        <taxon>Nitrospirales</taxon>
        <taxon>Nitrospiraceae</taxon>
        <taxon>Nitrospira</taxon>
    </lineage>
</organism>
<dbReference type="PANTHER" id="PTHR30081">
    <property type="entry name" value="PROTEIN-EXPORT MEMBRANE PROTEIN SEC"/>
    <property type="match status" value="1"/>
</dbReference>
<dbReference type="GO" id="GO:0005886">
    <property type="term" value="C:plasma membrane"/>
    <property type="evidence" value="ECO:0007669"/>
    <property type="project" value="UniProtKB-SubCell"/>
</dbReference>
<evidence type="ECO:0000256" key="7">
    <source>
        <dbReference type="ARBA" id="ARBA00023010"/>
    </source>
</evidence>
<dbReference type="InterPro" id="IPR005665">
    <property type="entry name" value="SecF_bac"/>
</dbReference>
<feature type="transmembrane region" description="Helical" evidence="9">
    <location>
        <begin position="192"/>
        <end position="213"/>
    </location>
</feature>
<dbReference type="RefSeq" id="WP_053380945.1">
    <property type="nucleotide sequence ID" value="NZ_CP011801.1"/>
</dbReference>
<evidence type="ECO:0000256" key="8">
    <source>
        <dbReference type="ARBA" id="ARBA00023136"/>
    </source>
</evidence>
<dbReference type="Gene3D" id="1.20.1640.10">
    <property type="entry name" value="Multidrug efflux transporter AcrB transmembrane domain"/>
    <property type="match status" value="1"/>
</dbReference>
<dbReference type="GO" id="GO:0065002">
    <property type="term" value="P:intracellular protein transmembrane transport"/>
    <property type="evidence" value="ECO:0007669"/>
    <property type="project" value="UniProtKB-UniRule"/>
</dbReference>
<dbReference type="GO" id="GO:0015450">
    <property type="term" value="F:protein-transporting ATPase activity"/>
    <property type="evidence" value="ECO:0007669"/>
    <property type="project" value="InterPro"/>
</dbReference>
<dbReference type="OrthoDB" id="9774769at2"/>
<evidence type="ECO:0000256" key="2">
    <source>
        <dbReference type="ARBA" id="ARBA00022448"/>
    </source>
</evidence>
<dbReference type="InterPro" id="IPR055344">
    <property type="entry name" value="SecD_SecF_C_bact"/>
</dbReference>
<dbReference type="GO" id="GO:0006605">
    <property type="term" value="P:protein targeting"/>
    <property type="evidence" value="ECO:0007669"/>
    <property type="project" value="UniProtKB-UniRule"/>
</dbReference>
<name>A0A0K2GGR1_NITMO</name>
<feature type="transmembrane region" description="Helical" evidence="9">
    <location>
        <begin position="20"/>
        <end position="38"/>
    </location>
</feature>
<protein>
    <recommendedName>
        <fullName evidence="9">Protein-export membrane protein SecF</fullName>
    </recommendedName>
</protein>
<comment type="subcellular location">
    <subcellularLocation>
        <location evidence="1 9">Cell membrane</location>
        <topology evidence="1 9">Multi-pass membrane protein</topology>
    </subcellularLocation>
</comment>
<dbReference type="PRINTS" id="PR01755">
    <property type="entry name" value="SECFTRNLCASE"/>
</dbReference>
<dbReference type="Pfam" id="PF02355">
    <property type="entry name" value="SecD_SecF_C"/>
    <property type="match status" value="1"/>
</dbReference>
<dbReference type="InterPro" id="IPR022646">
    <property type="entry name" value="SecD/SecF_CS"/>
</dbReference>
<dbReference type="Proteomes" id="UP000069205">
    <property type="component" value="Chromosome"/>
</dbReference>
<sequence>MLEILGKTNIDFMGKRKISFAFSGVMVVLGLLALVQIARGAANLGIDFAGGTAVQLKFEQPVRIDEARKALEANGLSNAELQEFGQDNKLLIRVKASTTIEEKTAERVMAVFAKEFPNNRFVVDSTTEIGPTIGKKLQEDALIAIVISFAGIILYIAARFELRFGVAAALATFHDVLAVLGAFYVLDKEITLLVVTALLTLAGYSLTDTVVVFDRIRENLRLRRRDTEEATINNAVNQVLSRTIVTSLTVVLVLVPLTLAGGEVLHDFSLALLWGVIFGTYSSVFVASPLLLMWPGSPGRLLKRA</sequence>
<evidence type="ECO:0000313" key="12">
    <source>
        <dbReference type="Proteomes" id="UP000069205"/>
    </source>
</evidence>
<reference evidence="11 12" key="1">
    <citation type="journal article" date="2015" name="Proc. Natl. Acad. Sci. U.S.A.">
        <title>Expanded metabolic versatility of ubiquitous nitrite-oxidizing bacteria from the genus Nitrospira.</title>
        <authorList>
            <person name="Koch H."/>
            <person name="Lucker S."/>
            <person name="Albertsen M."/>
            <person name="Kitzinger K."/>
            <person name="Herbold C."/>
            <person name="Spieck E."/>
            <person name="Nielsen P.H."/>
            <person name="Wagner M."/>
            <person name="Daims H."/>
        </authorList>
    </citation>
    <scope>NUCLEOTIDE SEQUENCE [LARGE SCALE GENOMIC DNA]</scope>
    <source>
        <strain evidence="11 12">NSP M-1</strain>
    </source>
</reference>
<dbReference type="EMBL" id="CP011801">
    <property type="protein sequence ID" value="ALA60024.1"/>
    <property type="molecule type" value="Genomic_DNA"/>
</dbReference>
<evidence type="ECO:0000256" key="6">
    <source>
        <dbReference type="ARBA" id="ARBA00022989"/>
    </source>
</evidence>
<keyword evidence="2 9" id="KW-0813">Transport</keyword>
<keyword evidence="12" id="KW-1185">Reference proteome</keyword>
<dbReference type="Pfam" id="PF07549">
    <property type="entry name" value="Sec_GG"/>
    <property type="match status" value="1"/>
</dbReference>
<dbReference type="STRING" id="42253.NITMOv2_3632"/>
<gene>
    <name evidence="9 11" type="primary">secF</name>
    <name evidence="11" type="ORF">NITMOv2_3632</name>
</gene>
<evidence type="ECO:0000256" key="5">
    <source>
        <dbReference type="ARBA" id="ARBA00022927"/>
    </source>
</evidence>
<dbReference type="GO" id="GO:0043952">
    <property type="term" value="P:protein transport by the Sec complex"/>
    <property type="evidence" value="ECO:0007669"/>
    <property type="project" value="UniProtKB-UniRule"/>
</dbReference>
<keyword evidence="5 9" id="KW-0653">Protein transport</keyword>
<evidence type="ECO:0000313" key="11">
    <source>
        <dbReference type="EMBL" id="ALA60024.1"/>
    </source>
</evidence>
<dbReference type="InterPro" id="IPR048634">
    <property type="entry name" value="SecD_SecF_C"/>
</dbReference>
<keyword evidence="3 9" id="KW-1003">Cell membrane</keyword>
<accession>A0A0K2GGR1</accession>
<feature type="transmembrane region" description="Helical" evidence="9">
    <location>
        <begin position="239"/>
        <end position="259"/>
    </location>
</feature>
<keyword evidence="8 9" id="KW-0472">Membrane</keyword>
<evidence type="ECO:0000256" key="9">
    <source>
        <dbReference type="HAMAP-Rule" id="MF_01464"/>
    </source>
</evidence>
<keyword evidence="6 9" id="KW-1133">Transmembrane helix</keyword>
<comment type="subunit">
    <text evidence="9">Forms a complex with SecD. Part of the essential Sec protein translocation apparatus which comprises SecA, SecYEG and auxiliary proteins SecDF. Other proteins may also be involved.</text>
</comment>
<feature type="transmembrane region" description="Helical" evidence="9">
    <location>
        <begin position="271"/>
        <end position="294"/>
    </location>
</feature>
<dbReference type="HAMAP" id="MF_01464_B">
    <property type="entry name" value="SecF_B"/>
    <property type="match status" value="1"/>
</dbReference>
<dbReference type="NCBIfam" id="TIGR00916">
    <property type="entry name" value="2A0604s01"/>
    <property type="match status" value="1"/>
</dbReference>
<evidence type="ECO:0000256" key="3">
    <source>
        <dbReference type="ARBA" id="ARBA00022475"/>
    </source>
</evidence>
<dbReference type="PANTHER" id="PTHR30081:SF8">
    <property type="entry name" value="PROTEIN TRANSLOCASE SUBUNIT SECF"/>
    <property type="match status" value="1"/>
</dbReference>
<dbReference type="InterPro" id="IPR022645">
    <property type="entry name" value="SecD/SecF_bac"/>
</dbReference>
<feature type="transmembrane region" description="Helical" evidence="9">
    <location>
        <begin position="165"/>
        <end position="186"/>
    </location>
</feature>
<evidence type="ECO:0000259" key="10">
    <source>
        <dbReference type="Pfam" id="PF02355"/>
    </source>
</evidence>
<dbReference type="InterPro" id="IPR022813">
    <property type="entry name" value="SecD/SecF_arch_bac"/>
</dbReference>